<proteinExistence type="predicted"/>
<evidence type="ECO:0000313" key="1">
    <source>
        <dbReference type="EMBL" id="MPC18000.1"/>
    </source>
</evidence>
<keyword evidence="2" id="KW-1185">Reference proteome</keyword>
<organism evidence="1 2">
    <name type="scientific">Portunus trituberculatus</name>
    <name type="common">Swimming crab</name>
    <name type="synonym">Neptunus trituberculatus</name>
    <dbReference type="NCBI Taxonomy" id="210409"/>
    <lineage>
        <taxon>Eukaryota</taxon>
        <taxon>Metazoa</taxon>
        <taxon>Ecdysozoa</taxon>
        <taxon>Arthropoda</taxon>
        <taxon>Crustacea</taxon>
        <taxon>Multicrustacea</taxon>
        <taxon>Malacostraca</taxon>
        <taxon>Eumalacostraca</taxon>
        <taxon>Eucarida</taxon>
        <taxon>Decapoda</taxon>
        <taxon>Pleocyemata</taxon>
        <taxon>Brachyura</taxon>
        <taxon>Eubrachyura</taxon>
        <taxon>Portunoidea</taxon>
        <taxon>Portunidae</taxon>
        <taxon>Portuninae</taxon>
        <taxon>Portunus</taxon>
    </lineage>
</organism>
<comment type="caution">
    <text evidence="1">The sequence shown here is derived from an EMBL/GenBank/DDBJ whole genome shotgun (WGS) entry which is preliminary data.</text>
</comment>
<dbReference type="EMBL" id="VSRR010000638">
    <property type="protein sequence ID" value="MPC18000.1"/>
    <property type="molecule type" value="Genomic_DNA"/>
</dbReference>
<reference evidence="1 2" key="1">
    <citation type="submission" date="2019-05" db="EMBL/GenBank/DDBJ databases">
        <title>Another draft genome of Portunus trituberculatus and its Hox gene families provides insights of decapod evolution.</title>
        <authorList>
            <person name="Jeong J.-H."/>
            <person name="Song I."/>
            <person name="Kim S."/>
            <person name="Choi T."/>
            <person name="Kim D."/>
            <person name="Ryu S."/>
            <person name="Kim W."/>
        </authorList>
    </citation>
    <scope>NUCLEOTIDE SEQUENCE [LARGE SCALE GENOMIC DNA]</scope>
    <source>
        <tissue evidence="1">Muscle</tissue>
    </source>
</reference>
<name>A0A5B7D9K6_PORTR</name>
<protein>
    <submittedName>
        <fullName evidence="1">Uncharacterized protein</fullName>
    </submittedName>
</protein>
<dbReference type="Proteomes" id="UP000324222">
    <property type="component" value="Unassembled WGS sequence"/>
</dbReference>
<gene>
    <name evidence="1" type="ORF">E2C01_010871</name>
</gene>
<accession>A0A5B7D9K6</accession>
<sequence length="148" mass="16091">MLAHAGPSGKAMLVAHAQSTMDGRLRATCMKCPRNCSDIGILSTVDSILTLFVQVNHHSAISNMPSLNSSTGKGFEEDYRHGCTLYVQYCCTRFKFQGHNGATLIKSGPFLKDTSLLNYANHLTHIITGSSSKHRGYAAGNNISRKCK</sequence>
<evidence type="ECO:0000313" key="2">
    <source>
        <dbReference type="Proteomes" id="UP000324222"/>
    </source>
</evidence>
<dbReference type="AlphaFoldDB" id="A0A5B7D9K6"/>